<dbReference type="EMBL" id="NCXO01000032">
    <property type="protein sequence ID" value="OSC32841.1"/>
    <property type="molecule type" value="Genomic_DNA"/>
</dbReference>
<evidence type="ECO:0000313" key="2">
    <source>
        <dbReference type="Proteomes" id="UP000193577"/>
    </source>
</evidence>
<dbReference type="RefSeq" id="WP_085304572.1">
    <property type="nucleotide sequence ID" value="NZ_AP022594.1"/>
</dbReference>
<evidence type="ECO:0000313" key="1">
    <source>
        <dbReference type="EMBL" id="OSC32841.1"/>
    </source>
</evidence>
<dbReference type="AlphaFoldDB" id="A0A7I7SAX9"/>
<protein>
    <submittedName>
        <fullName evidence="1">Uncharacterized protein</fullName>
    </submittedName>
</protein>
<accession>A0A7I7SAX9</accession>
<name>A0A7I7SAX9_9MYCO</name>
<comment type="caution">
    <text evidence="1">The sequence shown here is derived from an EMBL/GenBank/DDBJ whole genome shotgun (WGS) entry which is preliminary data.</text>
</comment>
<organism evidence="1 2">
    <name type="scientific">Mycolicibacillus koreensis</name>
    <dbReference type="NCBI Taxonomy" id="1069220"/>
    <lineage>
        <taxon>Bacteria</taxon>
        <taxon>Bacillati</taxon>
        <taxon>Actinomycetota</taxon>
        <taxon>Actinomycetes</taxon>
        <taxon>Mycobacteriales</taxon>
        <taxon>Mycobacteriaceae</taxon>
        <taxon>Mycolicibacillus</taxon>
    </lineage>
</organism>
<sequence>MSANITLETLAREQLVVIGRDYVTGTAARFPWYRWADQYRSVVSLAIRAYSSVYGRRISLRGNAERGAVIVREANGSVVLHVDWDSAFISSG</sequence>
<reference evidence="1 2" key="1">
    <citation type="submission" date="2017-04" db="EMBL/GenBank/DDBJ databases">
        <title>The new phylogeny of genus Mycobacterium.</title>
        <authorList>
            <person name="Tortoli E."/>
            <person name="Trovato A."/>
            <person name="Cirillo D.M."/>
        </authorList>
    </citation>
    <scope>NUCLEOTIDE SEQUENCE [LARGE SCALE GENOMIC DNA]</scope>
    <source>
        <strain evidence="1 2">KCTC 19819</strain>
    </source>
</reference>
<keyword evidence="2" id="KW-1185">Reference proteome</keyword>
<dbReference type="Proteomes" id="UP000193577">
    <property type="component" value="Unassembled WGS sequence"/>
</dbReference>
<proteinExistence type="predicted"/>
<gene>
    <name evidence="1" type="ORF">B8W67_14075</name>
</gene>